<evidence type="ECO:0000313" key="1">
    <source>
        <dbReference type="EMBL" id="KAJ8338409.1"/>
    </source>
</evidence>
<evidence type="ECO:0000313" key="2">
    <source>
        <dbReference type="Proteomes" id="UP001152622"/>
    </source>
</evidence>
<protein>
    <submittedName>
        <fullName evidence="1">Uncharacterized protein</fullName>
    </submittedName>
</protein>
<comment type="caution">
    <text evidence="1">The sequence shown here is derived from an EMBL/GenBank/DDBJ whole genome shotgun (WGS) entry which is preliminary data.</text>
</comment>
<name>A0A9Q1EGL0_SYNKA</name>
<sequence>MVGRKRAKLGRSPGLEVRTQLARRKTRREWSAGRSVVAIAGAYKWTEGFPLRKAPGGLQGDRSVDEMAAPWQLCAVVV</sequence>
<organism evidence="1 2">
    <name type="scientific">Synaphobranchus kaupii</name>
    <name type="common">Kaup's arrowtooth eel</name>
    <dbReference type="NCBI Taxonomy" id="118154"/>
    <lineage>
        <taxon>Eukaryota</taxon>
        <taxon>Metazoa</taxon>
        <taxon>Chordata</taxon>
        <taxon>Craniata</taxon>
        <taxon>Vertebrata</taxon>
        <taxon>Euteleostomi</taxon>
        <taxon>Actinopterygii</taxon>
        <taxon>Neopterygii</taxon>
        <taxon>Teleostei</taxon>
        <taxon>Anguilliformes</taxon>
        <taxon>Synaphobranchidae</taxon>
        <taxon>Synaphobranchus</taxon>
    </lineage>
</organism>
<accession>A0A9Q1EGL0</accession>
<dbReference type="AlphaFoldDB" id="A0A9Q1EGL0"/>
<reference evidence="1" key="1">
    <citation type="journal article" date="2023" name="Science">
        <title>Genome structures resolve the early diversification of teleost fishes.</title>
        <authorList>
            <person name="Parey E."/>
            <person name="Louis A."/>
            <person name="Montfort J."/>
            <person name="Bouchez O."/>
            <person name="Roques C."/>
            <person name="Iampietro C."/>
            <person name="Lluch J."/>
            <person name="Castinel A."/>
            <person name="Donnadieu C."/>
            <person name="Desvignes T."/>
            <person name="Floi Bucao C."/>
            <person name="Jouanno E."/>
            <person name="Wen M."/>
            <person name="Mejri S."/>
            <person name="Dirks R."/>
            <person name="Jansen H."/>
            <person name="Henkel C."/>
            <person name="Chen W.J."/>
            <person name="Zahm M."/>
            <person name="Cabau C."/>
            <person name="Klopp C."/>
            <person name="Thompson A.W."/>
            <person name="Robinson-Rechavi M."/>
            <person name="Braasch I."/>
            <person name="Lecointre G."/>
            <person name="Bobe J."/>
            <person name="Postlethwait J.H."/>
            <person name="Berthelot C."/>
            <person name="Roest Crollius H."/>
            <person name="Guiguen Y."/>
        </authorList>
    </citation>
    <scope>NUCLEOTIDE SEQUENCE</scope>
    <source>
        <strain evidence="1">WJC10195</strain>
    </source>
</reference>
<dbReference type="Proteomes" id="UP001152622">
    <property type="component" value="Chromosome 18"/>
</dbReference>
<gene>
    <name evidence="1" type="ORF">SKAU_G00373750</name>
</gene>
<dbReference type="EMBL" id="JAINUF010000018">
    <property type="protein sequence ID" value="KAJ8338409.1"/>
    <property type="molecule type" value="Genomic_DNA"/>
</dbReference>
<proteinExistence type="predicted"/>
<keyword evidence="2" id="KW-1185">Reference proteome</keyword>